<dbReference type="Pfam" id="PF08542">
    <property type="entry name" value="Rep_fac_C"/>
    <property type="match status" value="1"/>
</dbReference>
<protein>
    <recommendedName>
        <fullName evidence="4">AAA+ ATPase domain-containing protein</fullName>
    </recommendedName>
</protein>
<dbReference type="FunFam" id="3.40.50.300:FF:000952">
    <property type="entry name" value="Replication factor C subunit 2"/>
    <property type="match status" value="1"/>
</dbReference>
<dbReference type="Gene3D" id="3.40.50.300">
    <property type="entry name" value="P-loop containing nucleotide triphosphate hydrolases"/>
    <property type="match status" value="1"/>
</dbReference>
<dbReference type="Pfam" id="PF21960">
    <property type="entry name" value="RCF1-5-like_lid"/>
    <property type="match status" value="1"/>
</dbReference>
<evidence type="ECO:0000313" key="5">
    <source>
        <dbReference type="EMBL" id="QHT01280.1"/>
    </source>
</evidence>
<dbReference type="GO" id="GO:0003677">
    <property type="term" value="F:DNA binding"/>
    <property type="evidence" value="ECO:0007669"/>
    <property type="project" value="InterPro"/>
</dbReference>
<organism evidence="5">
    <name type="scientific">viral metagenome</name>
    <dbReference type="NCBI Taxonomy" id="1070528"/>
    <lineage>
        <taxon>unclassified sequences</taxon>
        <taxon>metagenomes</taxon>
        <taxon>organismal metagenomes</taxon>
    </lineage>
</organism>
<dbReference type="GO" id="GO:0016887">
    <property type="term" value="F:ATP hydrolysis activity"/>
    <property type="evidence" value="ECO:0007669"/>
    <property type="project" value="InterPro"/>
</dbReference>
<accession>A0A6C0CBS9</accession>
<dbReference type="InterPro" id="IPR047854">
    <property type="entry name" value="RFC_lid"/>
</dbReference>
<reference evidence="5" key="1">
    <citation type="journal article" date="2020" name="Nature">
        <title>Giant virus diversity and host interactions through global metagenomics.</title>
        <authorList>
            <person name="Schulz F."/>
            <person name="Roux S."/>
            <person name="Paez-Espino D."/>
            <person name="Jungbluth S."/>
            <person name="Walsh D.A."/>
            <person name="Denef V.J."/>
            <person name="McMahon K.D."/>
            <person name="Konstantinidis K.T."/>
            <person name="Eloe-Fadrosh E.A."/>
            <person name="Kyrpides N.C."/>
            <person name="Woyke T."/>
        </authorList>
    </citation>
    <scope>NUCLEOTIDE SEQUENCE</scope>
    <source>
        <strain evidence="5">GVMAG-M-3300020192-26</strain>
    </source>
</reference>
<evidence type="ECO:0000256" key="1">
    <source>
        <dbReference type="ARBA" id="ARBA00022705"/>
    </source>
</evidence>
<dbReference type="CDD" id="cd18140">
    <property type="entry name" value="HLD_clamp_RFC"/>
    <property type="match status" value="1"/>
</dbReference>
<keyword evidence="2" id="KW-0547">Nucleotide-binding</keyword>
<dbReference type="Gene3D" id="1.10.8.60">
    <property type="match status" value="1"/>
</dbReference>
<dbReference type="InterPro" id="IPR008921">
    <property type="entry name" value="DNA_pol3_clamp-load_cplx_C"/>
</dbReference>
<dbReference type="EMBL" id="MN739368">
    <property type="protein sequence ID" value="QHT01280.1"/>
    <property type="molecule type" value="Genomic_DNA"/>
</dbReference>
<dbReference type="SUPFAM" id="SSF48019">
    <property type="entry name" value="post-AAA+ oligomerization domain-like"/>
    <property type="match status" value="1"/>
</dbReference>
<evidence type="ECO:0000256" key="3">
    <source>
        <dbReference type="ARBA" id="ARBA00022840"/>
    </source>
</evidence>
<keyword evidence="3" id="KW-0067">ATP-binding</keyword>
<evidence type="ECO:0000256" key="2">
    <source>
        <dbReference type="ARBA" id="ARBA00022741"/>
    </source>
</evidence>
<dbReference type="InterPro" id="IPR003959">
    <property type="entry name" value="ATPase_AAA_core"/>
</dbReference>
<evidence type="ECO:0000259" key="4">
    <source>
        <dbReference type="SMART" id="SM00382"/>
    </source>
</evidence>
<dbReference type="GO" id="GO:0005634">
    <property type="term" value="C:nucleus"/>
    <property type="evidence" value="ECO:0007669"/>
    <property type="project" value="TreeGrafter"/>
</dbReference>
<keyword evidence="1" id="KW-0235">DNA replication</keyword>
<dbReference type="GO" id="GO:0003689">
    <property type="term" value="F:DNA clamp loader activity"/>
    <property type="evidence" value="ECO:0007669"/>
    <property type="project" value="TreeGrafter"/>
</dbReference>
<dbReference type="Gene3D" id="1.20.272.10">
    <property type="match status" value="1"/>
</dbReference>
<dbReference type="GO" id="GO:0006281">
    <property type="term" value="P:DNA repair"/>
    <property type="evidence" value="ECO:0007669"/>
    <property type="project" value="TreeGrafter"/>
</dbReference>
<dbReference type="InterPro" id="IPR013748">
    <property type="entry name" value="Rep_factorC_C"/>
</dbReference>
<dbReference type="SUPFAM" id="SSF52540">
    <property type="entry name" value="P-loop containing nucleoside triphosphate hydrolases"/>
    <property type="match status" value="1"/>
</dbReference>
<dbReference type="PANTHER" id="PTHR11669">
    <property type="entry name" value="REPLICATION FACTOR C / DNA POLYMERASE III GAMMA-TAU SUBUNIT"/>
    <property type="match status" value="1"/>
</dbReference>
<dbReference type="GO" id="GO:0005663">
    <property type="term" value="C:DNA replication factor C complex"/>
    <property type="evidence" value="ECO:0007669"/>
    <property type="project" value="TreeGrafter"/>
</dbReference>
<dbReference type="InterPro" id="IPR027417">
    <property type="entry name" value="P-loop_NTPase"/>
</dbReference>
<dbReference type="GO" id="GO:0005524">
    <property type="term" value="F:ATP binding"/>
    <property type="evidence" value="ECO:0007669"/>
    <property type="project" value="UniProtKB-KW"/>
</dbReference>
<feature type="domain" description="AAA+ ATPase" evidence="4">
    <location>
        <begin position="39"/>
        <end position="172"/>
    </location>
</feature>
<proteinExistence type="predicted"/>
<dbReference type="InterPro" id="IPR050238">
    <property type="entry name" value="DNA_Rep/Repair_Clamp_Loader"/>
</dbReference>
<dbReference type="Pfam" id="PF00004">
    <property type="entry name" value="AAA"/>
    <property type="match status" value="1"/>
</dbReference>
<sequence length="365" mass="42085">MSKNDHLPWIEKYRPKNLQDLVQDPKLIDIFTDYITTGNMSHLLFYGPPGTGKTSAILAICREIFKEYYSSRVIEFNASDDRGINAVRDKISNEAKKMVSNSICSDGTMIPAYKVIILDEADAMTDEAQDALRVIIEKFSSVTRFCFICNYICKITDAIKSRCYSVYFKKLEIPCIIEKLNLIAKKENILLQSNIYDYIVEISNGDMRKAIMMLQNLKYFYYLKKKSSSSICNLSIKELKNIDTLYRSDKFDTEDITEKEVYNLFAYIDKEHAGKIITRIMIAKSVCELVKIGKNIMALGYPIDNVLSQMTSLILSHDKISDLKKAVIIKYSSKILYRMKMSSNEYIQLLDYITYINNICKSKDI</sequence>
<dbReference type="CDD" id="cd00009">
    <property type="entry name" value="AAA"/>
    <property type="match status" value="1"/>
</dbReference>
<name>A0A6C0CBS9_9ZZZZ</name>
<dbReference type="AlphaFoldDB" id="A0A6C0CBS9"/>
<dbReference type="PANTHER" id="PTHR11669:SF20">
    <property type="entry name" value="REPLICATION FACTOR C SUBUNIT 4"/>
    <property type="match status" value="1"/>
</dbReference>
<dbReference type="InterPro" id="IPR003593">
    <property type="entry name" value="AAA+_ATPase"/>
</dbReference>
<dbReference type="SMART" id="SM00382">
    <property type="entry name" value="AAA"/>
    <property type="match status" value="1"/>
</dbReference>
<dbReference type="GO" id="GO:0006261">
    <property type="term" value="P:DNA-templated DNA replication"/>
    <property type="evidence" value="ECO:0007669"/>
    <property type="project" value="TreeGrafter"/>
</dbReference>